<dbReference type="Pfam" id="PF00168">
    <property type="entry name" value="C2"/>
    <property type="match status" value="1"/>
</dbReference>
<feature type="region of interest" description="Disordered" evidence="6">
    <location>
        <begin position="628"/>
        <end position="671"/>
    </location>
</feature>
<protein>
    <submittedName>
        <fullName evidence="10">Uncharacterized protein</fullName>
    </submittedName>
</protein>
<dbReference type="PROSITE" id="PS50004">
    <property type="entry name" value="C2"/>
    <property type="match status" value="1"/>
</dbReference>
<accession>A0ABQ8DD22</accession>
<feature type="transmembrane region" description="Helical" evidence="7">
    <location>
        <begin position="417"/>
        <end position="440"/>
    </location>
</feature>
<feature type="domain" description="C2" evidence="8">
    <location>
        <begin position="381"/>
        <end position="531"/>
    </location>
</feature>
<keyword evidence="2" id="KW-0813">Transport</keyword>
<gene>
    <name evidence="10" type="ORF">HID58_019098</name>
</gene>
<dbReference type="Proteomes" id="UP000824890">
    <property type="component" value="Unassembled WGS sequence"/>
</dbReference>
<keyword evidence="4" id="KW-0446">Lipid-binding</keyword>
<feature type="region of interest" description="Disordered" evidence="6">
    <location>
        <begin position="563"/>
        <end position="597"/>
    </location>
</feature>
<evidence type="ECO:0000259" key="9">
    <source>
        <dbReference type="PROSITE" id="PS51847"/>
    </source>
</evidence>
<feature type="transmembrane region" description="Helical" evidence="7">
    <location>
        <begin position="332"/>
        <end position="350"/>
    </location>
</feature>
<proteinExistence type="predicted"/>
<sequence length="706" mass="79034">MIPQSSSFDFLSHASVSRRLLCPCSNEHGLILFRDRFARRRILRRKTRVQVTNASSRFVSGGDSARKAARSLVVARFSNEFEDEQESSSSSSQIQSGRSSFTNYREDPIVDKLRTQLGVIHPIPSPPINRNAIGLFAFFFFVGVVCDKLWAWRKRRRQDRQQRAGPWAQLPSPSFEKDLQRKESVEWVNMVLVKLWKVYRGGIENWLVGLLQPVIDDLKKPDYVKRVEIKQFSLGDEPLSVRNVERRTSRRVNDLQYQIGLRYTGGARMLLMLTLKFGIIPVVVPVGIRDFDIDGELWVKLRLIPSAPWVGAASWAFVSLPKIKFELAPFRLFNLMGIPVLSMFLTKLLTEDLPRLFVRPKKIVLDFQKGKAVGPVSEDLKPGDMQEGNKDFVGELSVTLVNAQKLPYMFSGKLNSLHIFFLLSLITFWQSVILVSIYIYPQFHSNTTDPYVILRMGDQVIRSKKNSQTTVIGAPGQPIWNQDFQFLVSNPREQVLQIEVNDCLGFADMAIGTGEVDLGSLPDTVPTDRIVVLQGGWSLFGKGSAGEILLRLTYKAYVEDEEDDKRNAKSINADASDDEMSDSEEPSSFVREKIPSDDLGPESFMNVLSALILSEEFQGIVSSETGNKLYEGEASVPPVPSKATEDSKSQPDDSGNGGISDLEVKTPSSDRSSVDDGGLALLWFSVITSVLVLVAINMGGSSFFNP</sequence>
<comment type="subcellular location">
    <subcellularLocation>
        <location evidence="1">Membrane</location>
    </subcellularLocation>
</comment>
<dbReference type="InterPro" id="IPR000008">
    <property type="entry name" value="C2_dom"/>
</dbReference>
<evidence type="ECO:0000256" key="7">
    <source>
        <dbReference type="SAM" id="Phobius"/>
    </source>
</evidence>
<evidence type="ECO:0000256" key="6">
    <source>
        <dbReference type="SAM" id="MobiDB-lite"/>
    </source>
</evidence>
<dbReference type="SUPFAM" id="SSF49562">
    <property type="entry name" value="C2 domain (Calcium/lipid-binding domain, CaLB)"/>
    <property type="match status" value="1"/>
</dbReference>
<evidence type="ECO:0000256" key="1">
    <source>
        <dbReference type="ARBA" id="ARBA00004370"/>
    </source>
</evidence>
<keyword evidence="11" id="KW-1185">Reference proteome</keyword>
<feature type="domain" description="SMP-LTD" evidence="9">
    <location>
        <begin position="181"/>
        <end position="368"/>
    </location>
</feature>
<dbReference type="EMBL" id="JAGKQM010000005">
    <property type="protein sequence ID" value="KAH0926842.1"/>
    <property type="molecule type" value="Genomic_DNA"/>
</dbReference>
<dbReference type="Pfam" id="PF25669">
    <property type="entry name" value="SMP_MUG190-like"/>
    <property type="match status" value="1"/>
</dbReference>
<dbReference type="SMART" id="SM00239">
    <property type="entry name" value="C2"/>
    <property type="match status" value="1"/>
</dbReference>
<comment type="caution">
    <text evidence="10">The sequence shown here is derived from an EMBL/GenBank/DDBJ whole genome shotgun (WGS) entry which is preliminary data.</text>
</comment>
<evidence type="ECO:0000256" key="3">
    <source>
        <dbReference type="ARBA" id="ARBA00023055"/>
    </source>
</evidence>
<keyword evidence="5 7" id="KW-0472">Membrane</keyword>
<keyword evidence="3" id="KW-0445">Lipid transport</keyword>
<keyword evidence="7" id="KW-0812">Transmembrane</keyword>
<evidence type="ECO:0000256" key="4">
    <source>
        <dbReference type="ARBA" id="ARBA00023121"/>
    </source>
</evidence>
<feature type="transmembrane region" description="Helical" evidence="7">
    <location>
        <begin position="679"/>
        <end position="700"/>
    </location>
</feature>
<evidence type="ECO:0000313" key="10">
    <source>
        <dbReference type="EMBL" id="KAH0926842.1"/>
    </source>
</evidence>
<organism evidence="10 11">
    <name type="scientific">Brassica napus</name>
    <name type="common">Rape</name>
    <dbReference type="NCBI Taxonomy" id="3708"/>
    <lineage>
        <taxon>Eukaryota</taxon>
        <taxon>Viridiplantae</taxon>
        <taxon>Streptophyta</taxon>
        <taxon>Embryophyta</taxon>
        <taxon>Tracheophyta</taxon>
        <taxon>Spermatophyta</taxon>
        <taxon>Magnoliopsida</taxon>
        <taxon>eudicotyledons</taxon>
        <taxon>Gunneridae</taxon>
        <taxon>Pentapetalae</taxon>
        <taxon>rosids</taxon>
        <taxon>malvids</taxon>
        <taxon>Brassicales</taxon>
        <taxon>Brassicaceae</taxon>
        <taxon>Brassiceae</taxon>
        <taxon>Brassica</taxon>
    </lineage>
</organism>
<dbReference type="InterPro" id="IPR035892">
    <property type="entry name" value="C2_domain_sf"/>
</dbReference>
<evidence type="ECO:0000256" key="2">
    <source>
        <dbReference type="ARBA" id="ARBA00022448"/>
    </source>
</evidence>
<feature type="transmembrane region" description="Helical" evidence="7">
    <location>
        <begin position="303"/>
        <end position="320"/>
    </location>
</feature>
<feature type="compositionally biased region" description="Acidic residues" evidence="6">
    <location>
        <begin position="575"/>
        <end position="585"/>
    </location>
</feature>
<feature type="transmembrane region" description="Helical" evidence="7">
    <location>
        <begin position="132"/>
        <end position="151"/>
    </location>
</feature>
<dbReference type="PROSITE" id="PS51847">
    <property type="entry name" value="SMP"/>
    <property type="match status" value="1"/>
</dbReference>
<dbReference type="InterPro" id="IPR031468">
    <property type="entry name" value="SMP_LBD"/>
</dbReference>
<dbReference type="CDD" id="cd00030">
    <property type="entry name" value="C2"/>
    <property type="match status" value="1"/>
</dbReference>
<feature type="transmembrane region" description="Helical" evidence="7">
    <location>
        <begin position="269"/>
        <end position="288"/>
    </location>
</feature>
<dbReference type="PANTHER" id="PTHR47261:SF2">
    <property type="entry name" value="CALCIUM-DEPENDENT LIPID-BINDING (CALB DOMAIN) FAMILY PROTEIN"/>
    <property type="match status" value="1"/>
</dbReference>
<reference evidence="10 11" key="1">
    <citation type="submission" date="2021-05" db="EMBL/GenBank/DDBJ databases">
        <title>Genome Assembly of Synthetic Allotetraploid Brassica napus Reveals Homoeologous Exchanges between Subgenomes.</title>
        <authorList>
            <person name="Davis J.T."/>
        </authorList>
    </citation>
    <scope>NUCLEOTIDE SEQUENCE [LARGE SCALE GENOMIC DNA]</scope>
    <source>
        <strain evidence="11">cv. Da-Ae</strain>
        <tissue evidence="10">Seedling</tissue>
    </source>
</reference>
<keyword evidence="7" id="KW-1133">Transmembrane helix</keyword>
<evidence type="ECO:0000259" key="8">
    <source>
        <dbReference type="PROSITE" id="PS50004"/>
    </source>
</evidence>
<evidence type="ECO:0000313" key="11">
    <source>
        <dbReference type="Proteomes" id="UP000824890"/>
    </source>
</evidence>
<dbReference type="CDD" id="cd21669">
    <property type="entry name" value="SMP_SF"/>
    <property type="match status" value="1"/>
</dbReference>
<evidence type="ECO:0000256" key="5">
    <source>
        <dbReference type="ARBA" id="ARBA00023136"/>
    </source>
</evidence>
<name>A0ABQ8DD22_BRANA</name>
<dbReference type="Gene3D" id="2.60.40.150">
    <property type="entry name" value="C2 domain"/>
    <property type="match status" value="1"/>
</dbReference>
<dbReference type="PANTHER" id="PTHR47261">
    <property type="entry name" value="CALCIUM-DEPENDENT LIPID-BINDING (CALB DOMAIN) FAMILY PROTEIN"/>
    <property type="match status" value="1"/>
</dbReference>